<dbReference type="PANTHER" id="PTHR43042:SF3">
    <property type="entry name" value="RIBOSOMAL RNA LARGE SUBUNIT METHYLTRANSFERASE YWBD-RELATED"/>
    <property type="match status" value="1"/>
</dbReference>
<dbReference type="Proteomes" id="UP000289132">
    <property type="component" value="Unassembled WGS sequence"/>
</dbReference>
<reference evidence="6 8" key="2">
    <citation type="submission" date="2018-07" db="EMBL/GenBank/DDBJ databases">
        <title>Complete genome of the Arcobacter trophiarum type strain LMG 25534.</title>
        <authorList>
            <person name="Miller W.G."/>
            <person name="Yee E."/>
        </authorList>
    </citation>
    <scope>NUCLEOTIDE SEQUENCE [LARGE SCALE GENOMIC DNA]</scope>
    <source>
        <strain evidence="6 8">LMG 25534</strain>
    </source>
</reference>
<feature type="domain" description="S-adenosylmethionine-dependent methyltransferase" evidence="5">
    <location>
        <begin position="22"/>
        <end position="298"/>
    </location>
</feature>
<dbReference type="InterPro" id="IPR029063">
    <property type="entry name" value="SAM-dependent_MTases_sf"/>
</dbReference>
<dbReference type="Proteomes" id="UP000254504">
    <property type="component" value="Chromosome"/>
</dbReference>
<evidence type="ECO:0000256" key="3">
    <source>
        <dbReference type="ARBA" id="ARBA00022691"/>
    </source>
</evidence>
<evidence type="ECO:0000259" key="5">
    <source>
        <dbReference type="Pfam" id="PF10672"/>
    </source>
</evidence>
<keyword evidence="1 6" id="KW-0489">Methyltransferase</keyword>
<dbReference type="GO" id="GO:0032259">
    <property type="term" value="P:methylation"/>
    <property type="evidence" value="ECO:0007669"/>
    <property type="project" value="UniProtKB-KW"/>
</dbReference>
<evidence type="ECO:0000313" key="7">
    <source>
        <dbReference type="EMBL" id="RXJ92107.1"/>
    </source>
</evidence>
<evidence type="ECO:0000313" key="9">
    <source>
        <dbReference type="Proteomes" id="UP000289132"/>
    </source>
</evidence>
<dbReference type="KEGG" id="atp:ATR_0920"/>
<evidence type="ECO:0000256" key="1">
    <source>
        <dbReference type="ARBA" id="ARBA00022603"/>
    </source>
</evidence>
<keyword evidence="4" id="KW-0812">Transmembrane</keyword>
<keyword evidence="4" id="KW-1133">Transmembrane helix</keyword>
<sequence length="302" mass="35146">MIIEDLKKIVVENLKNKSNEIKRVFHGRGNYYSNFSYLTVDSLNNILFATFFEKSLEEDEILESLKSIAKKFCFETFIIQRKYKERDFYEVIYGESTEDFFVVENGLKYKIDFKNRNIGLFFDMKRGREYIKSICKDKKVLNLFSYSCAFSVVCISGGALSVVNIDMSKASLSLGRINHHLNNLDTKSVKFLPYNILKSFGKIKKMSPYDIVIIDPPSFQKGSFVATDDYIKIIKKLDFILPVGGLVLACLNDPFLSSNFLIEIFKKEAQNFEFLRKLENIEEFVTNDEEKSLKNLLFLKKY</sequence>
<name>A0AAD0QJX1_9BACT</name>
<dbReference type="RefSeq" id="WP_115428297.1">
    <property type="nucleotide sequence ID" value="NZ_CP031367.1"/>
</dbReference>
<dbReference type="AlphaFoldDB" id="A0AAD0QJX1"/>
<keyword evidence="4" id="KW-0472">Membrane</keyword>
<accession>A0AAD0QJX1</accession>
<gene>
    <name evidence="6" type="ORF">ATR_0920</name>
    <name evidence="7" type="ORF">CRU87_04510</name>
</gene>
<reference evidence="7 9" key="1">
    <citation type="submission" date="2017-10" db="EMBL/GenBank/DDBJ databases">
        <title>Genomics of the genus Arcobacter.</title>
        <authorList>
            <person name="Perez-Cataluna A."/>
            <person name="Figueras M.J."/>
        </authorList>
    </citation>
    <scope>NUCLEOTIDE SEQUENCE [LARGE SCALE GENOMIC DNA]</scope>
    <source>
        <strain evidence="7 9">LMG 25534</strain>
    </source>
</reference>
<evidence type="ECO:0000313" key="8">
    <source>
        <dbReference type="Proteomes" id="UP000254504"/>
    </source>
</evidence>
<protein>
    <submittedName>
        <fullName evidence="6">SAM-dependent methyltransferase</fullName>
    </submittedName>
</protein>
<dbReference type="InterPro" id="IPR019614">
    <property type="entry name" value="SAM-dep_methyl-trfase"/>
</dbReference>
<evidence type="ECO:0000313" key="6">
    <source>
        <dbReference type="EMBL" id="AXK48786.1"/>
    </source>
</evidence>
<dbReference type="EMBL" id="PDKD01000005">
    <property type="protein sequence ID" value="RXJ92107.1"/>
    <property type="molecule type" value="Genomic_DNA"/>
</dbReference>
<keyword evidence="2" id="KW-0808">Transferase</keyword>
<keyword evidence="3" id="KW-0949">S-adenosyl-L-methionine</keyword>
<evidence type="ECO:0000256" key="4">
    <source>
        <dbReference type="SAM" id="Phobius"/>
    </source>
</evidence>
<proteinExistence type="predicted"/>
<keyword evidence="9" id="KW-1185">Reference proteome</keyword>
<feature type="transmembrane region" description="Helical" evidence="4">
    <location>
        <begin position="143"/>
        <end position="163"/>
    </location>
</feature>
<organism evidence="6 8">
    <name type="scientific">Aliarcobacter trophiarum LMG 25534</name>
    <dbReference type="NCBI Taxonomy" id="1032241"/>
    <lineage>
        <taxon>Bacteria</taxon>
        <taxon>Pseudomonadati</taxon>
        <taxon>Campylobacterota</taxon>
        <taxon>Epsilonproteobacteria</taxon>
        <taxon>Campylobacterales</taxon>
        <taxon>Arcobacteraceae</taxon>
        <taxon>Aliarcobacter</taxon>
    </lineage>
</organism>
<dbReference type="GO" id="GO:0008168">
    <property type="term" value="F:methyltransferase activity"/>
    <property type="evidence" value="ECO:0007669"/>
    <property type="project" value="UniProtKB-KW"/>
</dbReference>
<evidence type="ECO:0000256" key="2">
    <source>
        <dbReference type="ARBA" id="ARBA00022679"/>
    </source>
</evidence>
<dbReference type="SUPFAM" id="SSF53335">
    <property type="entry name" value="S-adenosyl-L-methionine-dependent methyltransferases"/>
    <property type="match status" value="1"/>
</dbReference>
<dbReference type="PANTHER" id="PTHR43042">
    <property type="entry name" value="SAM-DEPENDENT METHYLTRANSFERASE"/>
    <property type="match status" value="1"/>
</dbReference>
<dbReference type="Pfam" id="PF10672">
    <property type="entry name" value="Methyltrans_SAM"/>
    <property type="match status" value="1"/>
</dbReference>
<dbReference type="EMBL" id="CP031367">
    <property type="protein sequence ID" value="AXK48786.1"/>
    <property type="molecule type" value="Genomic_DNA"/>
</dbReference>
<dbReference type="Gene3D" id="3.40.50.150">
    <property type="entry name" value="Vaccinia Virus protein VP39"/>
    <property type="match status" value="1"/>
</dbReference>